<keyword evidence="2" id="KW-0804">Transcription</keyword>
<feature type="region of interest" description="Disordered" evidence="3">
    <location>
        <begin position="131"/>
        <end position="180"/>
    </location>
</feature>
<keyword evidence="4" id="KW-1133">Transmembrane helix</keyword>
<gene>
    <name evidence="6" type="ORF">GCM10012278_52620</name>
</gene>
<keyword evidence="7" id="KW-1185">Reference proteome</keyword>
<keyword evidence="1" id="KW-0805">Transcription regulation</keyword>
<name>A0A918AAR4_9ACTN</name>
<evidence type="ECO:0000313" key="6">
    <source>
        <dbReference type="EMBL" id="GGP10944.1"/>
    </source>
</evidence>
<evidence type="ECO:0000256" key="3">
    <source>
        <dbReference type="SAM" id="MobiDB-lite"/>
    </source>
</evidence>
<evidence type="ECO:0000259" key="5">
    <source>
        <dbReference type="Pfam" id="PF13490"/>
    </source>
</evidence>
<accession>A0A918AAR4</accession>
<reference evidence="6" key="1">
    <citation type="journal article" date="2014" name="Int. J. Syst. Evol. Microbiol.">
        <title>Complete genome sequence of Corynebacterium casei LMG S-19264T (=DSM 44701T), isolated from a smear-ripened cheese.</title>
        <authorList>
            <consortium name="US DOE Joint Genome Institute (JGI-PGF)"/>
            <person name="Walter F."/>
            <person name="Albersmeier A."/>
            <person name="Kalinowski J."/>
            <person name="Ruckert C."/>
        </authorList>
    </citation>
    <scope>NUCLEOTIDE SEQUENCE</scope>
    <source>
        <strain evidence="6">CGMCC 4.7430</strain>
    </source>
</reference>
<dbReference type="InterPro" id="IPR027383">
    <property type="entry name" value="Znf_put"/>
</dbReference>
<organism evidence="6 7">
    <name type="scientific">Nonomuraea glycinis</name>
    <dbReference type="NCBI Taxonomy" id="2047744"/>
    <lineage>
        <taxon>Bacteria</taxon>
        <taxon>Bacillati</taxon>
        <taxon>Actinomycetota</taxon>
        <taxon>Actinomycetes</taxon>
        <taxon>Streptosporangiales</taxon>
        <taxon>Streptosporangiaceae</taxon>
        <taxon>Nonomuraea</taxon>
    </lineage>
</organism>
<keyword evidence="4" id="KW-0812">Transmembrane</keyword>
<evidence type="ECO:0000313" key="7">
    <source>
        <dbReference type="Proteomes" id="UP000660745"/>
    </source>
</evidence>
<feature type="compositionally biased region" description="Basic and acidic residues" evidence="3">
    <location>
        <begin position="138"/>
        <end position="148"/>
    </location>
</feature>
<proteinExistence type="predicted"/>
<dbReference type="Gene3D" id="1.10.10.1320">
    <property type="entry name" value="Anti-sigma factor, zinc-finger domain"/>
    <property type="match status" value="1"/>
</dbReference>
<evidence type="ECO:0000256" key="4">
    <source>
        <dbReference type="SAM" id="Phobius"/>
    </source>
</evidence>
<feature type="compositionally biased region" description="Low complexity" evidence="3">
    <location>
        <begin position="149"/>
        <end position="160"/>
    </location>
</feature>
<keyword evidence="4" id="KW-0472">Membrane</keyword>
<comment type="caution">
    <text evidence="6">The sequence shown here is derived from an EMBL/GenBank/DDBJ whole genome shotgun (WGS) entry which is preliminary data.</text>
</comment>
<evidence type="ECO:0000256" key="2">
    <source>
        <dbReference type="ARBA" id="ARBA00023163"/>
    </source>
</evidence>
<dbReference type="AlphaFoldDB" id="A0A918AAR4"/>
<sequence length="286" mass="30047">MMTCEEIRLALGAHALGALEPEEAEEIDTHLATCEECGAELLDLEGVAGFLGKVSEADVALVASPPQQVLDRLLRDRARRHRRGRLLVAVAASAAVLVVGGTVWTVAQQQGAGQTAVSAPVADSPLRENAPYVASDSARSDGSARSDVSDGNEAGDASESAAEERLARPTPTPSRAPSLLKTVEGEEFAGADEAAGYRATVSASPVNGGTNLLVRIAGIPVGTTCRLLVVGADGEREHTQSWTIDRKTYEDKAVFPRETRIPMASIVRFEVVDATGKTLVTVPVRK</sequence>
<protein>
    <recommendedName>
        <fullName evidence="5">Putative zinc-finger domain-containing protein</fullName>
    </recommendedName>
</protein>
<dbReference type="Proteomes" id="UP000660745">
    <property type="component" value="Unassembled WGS sequence"/>
</dbReference>
<evidence type="ECO:0000256" key="1">
    <source>
        <dbReference type="ARBA" id="ARBA00023015"/>
    </source>
</evidence>
<feature type="domain" description="Putative zinc-finger" evidence="5">
    <location>
        <begin position="4"/>
        <end position="37"/>
    </location>
</feature>
<dbReference type="Pfam" id="PF13490">
    <property type="entry name" value="zf-HC2"/>
    <property type="match status" value="1"/>
</dbReference>
<dbReference type="EMBL" id="BMNK01000009">
    <property type="protein sequence ID" value="GGP10944.1"/>
    <property type="molecule type" value="Genomic_DNA"/>
</dbReference>
<reference evidence="6" key="2">
    <citation type="submission" date="2020-09" db="EMBL/GenBank/DDBJ databases">
        <authorList>
            <person name="Sun Q."/>
            <person name="Zhou Y."/>
        </authorList>
    </citation>
    <scope>NUCLEOTIDE SEQUENCE</scope>
    <source>
        <strain evidence="6">CGMCC 4.7430</strain>
    </source>
</reference>
<feature type="transmembrane region" description="Helical" evidence="4">
    <location>
        <begin position="86"/>
        <end position="107"/>
    </location>
</feature>
<dbReference type="InterPro" id="IPR041916">
    <property type="entry name" value="Anti_sigma_zinc_sf"/>
</dbReference>